<dbReference type="PANTHER" id="PTHR39084">
    <property type="entry name" value="MEMBRANE PROTEIN-RELATED"/>
    <property type="match status" value="1"/>
</dbReference>
<keyword evidence="1" id="KW-0812">Transmembrane</keyword>
<sequence>MVDPATEPLLVLVSRIAVAFGIGALIGLERERSESGGLFAGSRTFPLFGLFGALVQAFFPTLLPIALIALAVPLTVAYGGKIVTEGDIGLTTLTTALLTVVLGALVTHSHRGMVIAIIVGGVVTVLLSAKHTIHGFADRIDESERRASVKFILVVLVVLPLLPDRDLEVLFGLNPRFVWLMVVFVTGLSFVAYVLSRTVGAERGIALTGVLGGFVSSTATTVSMAERTADTPSLYRICAFSTVIASVVMFPRAAVEIAVVNPALLSHVAIPLGAMTVSGALAAAVVYWRSAPESAIETDIENPFRLRPALFFGAVFAVVLLVSELAHTRVGASGVYAMAFLSGLADIDAISITLSRLAAEGAISQQVATTGIVIGAIANTLVKAGLAWLLGTRRLALLVTAILGVVSVVGLVFVLVPF</sequence>
<dbReference type="EMBL" id="FTNR01000001">
    <property type="protein sequence ID" value="SIR62218.1"/>
    <property type="molecule type" value="Genomic_DNA"/>
</dbReference>
<dbReference type="InterPro" id="IPR025105">
    <property type="entry name" value="DUF4010"/>
</dbReference>
<evidence type="ECO:0000256" key="1">
    <source>
        <dbReference type="SAM" id="Phobius"/>
    </source>
</evidence>
<protein>
    <submittedName>
        <fullName evidence="4">Uncharacterized membrane protein, DUF4010 family</fullName>
    </submittedName>
</protein>
<keyword evidence="5" id="KW-1185">Reference proteome</keyword>
<evidence type="ECO:0000259" key="2">
    <source>
        <dbReference type="Pfam" id="PF02308"/>
    </source>
</evidence>
<dbReference type="AlphaFoldDB" id="A0A1N7CF34"/>
<evidence type="ECO:0000313" key="4">
    <source>
        <dbReference type="EMBL" id="SIR62218.1"/>
    </source>
</evidence>
<keyword evidence="1" id="KW-0472">Membrane</keyword>
<feature type="transmembrane region" description="Helical" evidence="1">
    <location>
        <begin position="267"/>
        <end position="288"/>
    </location>
</feature>
<feature type="transmembrane region" description="Helical" evidence="1">
    <location>
        <begin position="309"/>
        <end position="328"/>
    </location>
</feature>
<feature type="transmembrane region" description="Helical" evidence="1">
    <location>
        <begin position="9"/>
        <end position="28"/>
    </location>
</feature>
<feature type="domain" description="MgtC/SapB/SrpB/YhiD N-terminal" evidence="2">
    <location>
        <begin position="17"/>
        <end position="135"/>
    </location>
</feature>
<evidence type="ECO:0000259" key="3">
    <source>
        <dbReference type="Pfam" id="PF13194"/>
    </source>
</evidence>
<feature type="transmembrane region" description="Helical" evidence="1">
    <location>
        <begin position="88"/>
        <end position="106"/>
    </location>
</feature>
<dbReference type="InterPro" id="IPR049177">
    <property type="entry name" value="MgtC_SapB_SrpB_YhiD_N"/>
</dbReference>
<feature type="transmembrane region" description="Helical" evidence="1">
    <location>
        <begin position="48"/>
        <end position="76"/>
    </location>
</feature>
<dbReference type="RefSeq" id="WP_076607416.1">
    <property type="nucleotide sequence ID" value="NZ_FTNR01000001.1"/>
</dbReference>
<dbReference type="Pfam" id="PF02308">
    <property type="entry name" value="MgtC"/>
    <property type="match status" value="1"/>
</dbReference>
<feature type="transmembrane region" description="Helical" evidence="1">
    <location>
        <begin position="149"/>
        <end position="165"/>
    </location>
</feature>
<evidence type="ECO:0000313" key="5">
    <source>
        <dbReference type="Proteomes" id="UP000185936"/>
    </source>
</evidence>
<keyword evidence="1" id="KW-1133">Transmembrane helix</keyword>
<accession>A0A1N7CF34</accession>
<feature type="transmembrane region" description="Helical" evidence="1">
    <location>
        <begin position="395"/>
        <end position="416"/>
    </location>
</feature>
<feature type="transmembrane region" description="Helical" evidence="1">
    <location>
        <begin position="234"/>
        <end position="255"/>
    </location>
</feature>
<feature type="domain" description="DUF4010" evidence="3">
    <location>
        <begin position="183"/>
        <end position="391"/>
    </location>
</feature>
<dbReference type="Pfam" id="PF13194">
    <property type="entry name" value="DUF4010"/>
    <property type="match status" value="1"/>
</dbReference>
<reference evidence="5" key="1">
    <citation type="submission" date="2017-01" db="EMBL/GenBank/DDBJ databases">
        <authorList>
            <person name="Varghese N."/>
            <person name="Submissions S."/>
        </authorList>
    </citation>
    <scope>NUCLEOTIDE SEQUENCE [LARGE SCALE GENOMIC DNA]</scope>
    <source>
        <strain evidence="5">type strain: HArc-</strain>
    </source>
</reference>
<feature type="transmembrane region" description="Helical" evidence="1">
    <location>
        <begin position="112"/>
        <end position="129"/>
    </location>
</feature>
<name>A0A1N7CF34_9EURY</name>
<feature type="transmembrane region" description="Helical" evidence="1">
    <location>
        <begin position="177"/>
        <end position="195"/>
    </location>
</feature>
<gene>
    <name evidence="4" type="ORF">SAMN05421752_101314</name>
</gene>
<dbReference type="OrthoDB" id="187863at2157"/>
<dbReference type="Proteomes" id="UP000185936">
    <property type="component" value="Unassembled WGS sequence"/>
</dbReference>
<feature type="transmembrane region" description="Helical" evidence="1">
    <location>
        <begin position="367"/>
        <end position="389"/>
    </location>
</feature>
<dbReference type="PANTHER" id="PTHR39084:SF1">
    <property type="entry name" value="DUF4010 DOMAIN-CONTAINING PROTEIN"/>
    <property type="match status" value="1"/>
</dbReference>
<proteinExistence type="predicted"/>
<organism evidence="4 5">
    <name type="scientific">Natronorubrum thiooxidans</name>
    <dbReference type="NCBI Taxonomy" id="308853"/>
    <lineage>
        <taxon>Archaea</taxon>
        <taxon>Methanobacteriati</taxon>
        <taxon>Methanobacteriota</taxon>
        <taxon>Stenosarchaea group</taxon>
        <taxon>Halobacteria</taxon>
        <taxon>Halobacteriales</taxon>
        <taxon>Natrialbaceae</taxon>
        <taxon>Natronorubrum</taxon>
    </lineage>
</organism>
<dbReference type="STRING" id="308853.SAMN05421752_101314"/>